<organism evidence="3 4">
    <name type="scientific">Marinicella litoralis</name>
    <dbReference type="NCBI Taxonomy" id="644220"/>
    <lineage>
        <taxon>Bacteria</taxon>
        <taxon>Pseudomonadati</taxon>
        <taxon>Pseudomonadota</taxon>
        <taxon>Gammaproteobacteria</taxon>
        <taxon>Lysobacterales</taxon>
        <taxon>Marinicellaceae</taxon>
        <taxon>Marinicella</taxon>
    </lineage>
</organism>
<dbReference type="PANTHER" id="PTHR43597">
    <property type="entry name" value="SULFUR ACCEPTOR PROTEIN CSDE"/>
    <property type="match status" value="1"/>
</dbReference>
<evidence type="ECO:0000313" key="3">
    <source>
        <dbReference type="EMBL" id="TDR19383.1"/>
    </source>
</evidence>
<dbReference type="RefSeq" id="WP_099020280.1">
    <property type="nucleotide sequence ID" value="NZ_NIHB01000007.1"/>
</dbReference>
<keyword evidence="4" id="KW-1185">Reference proteome</keyword>
<dbReference type="EMBL" id="SNZB01000004">
    <property type="protein sequence ID" value="TDR19383.1"/>
    <property type="molecule type" value="Genomic_DNA"/>
</dbReference>
<comment type="caution">
    <text evidence="3">The sequence shown here is derived from an EMBL/GenBank/DDBJ whole genome shotgun (WGS) entry which is preliminary data.</text>
</comment>
<sequence>MNETTDNPMDEQLEIIETFDMFDDWLEKYQYIIDLGKRLEPMDESLKIDENILHGCQSQVWLVHEFKDGKLNFQANSDAAIVSGLIHLVLTIYSGQPPKKIVDTEPDFIELIGLSSHLSSTRSNGLNAMIEKIQATAKAYL</sequence>
<accession>A0A4R6XPW5</accession>
<feature type="domain" description="Fe-S metabolism associated" evidence="2">
    <location>
        <begin position="16"/>
        <end position="135"/>
    </location>
</feature>
<evidence type="ECO:0000313" key="4">
    <source>
        <dbReference type="Proteomes" id="UP000295724"/>
    </source>
</evidence>
<name>A0A4R6XPW5_9GAMM</name>
<dbReference type="Gene3D" id="3.90.1010.10">
    <property type="match status" value="1"/>
</dbReference>
<reference evidence="3 4" key="1">
    <citation type="submission" date="2019-03" db="EMBL/GenBank/DDBJ databases">
        <title>Genomic Encyclopedia of Type Strains, Phase IV (KMG-IV): sequencing the most valuable type-strain genomes for metagenomic binning, comparative biology and taxonomic classification.</title>
        <authorList>
            <person name="Goeker M."/>
        </authorList>
    </citation>
    <scope>NUCLEOTIDE SEQUENCE [LARGE SCALE GENOMIC DNA]</scope>
    <source>
        <strain evidence="3 4">DSM 25488</strain>
    </source>
</reference>
<dbReference type="Proteomes" id="UP000295724">
    <property type="component" value="Unassembled WGS sequence"/>
</dbReference>
<proteinExistence type="inferred from homology"/>
<dbReference type="PANTHER" id="PTHR43597:SF5">
    <property type="entry name" value="SUFE-LIKE PROTEIN 2, CHLOROPLASTIC"/>
    <property type="match status" value="1"/>
</dbReference>
<dbReference type="AlphaFoldDB" id="A0A4R6XPW5"/>
<protein>
    <submittedName>
        <fullName evidence="3">Cysteine desulfuration protein SufE</fullName>
    </submittedName>
</protein>
<evidence type="ECO:0000259" key="2">
    <source>
        <dbReference type="Pfam" id="PF02657"/>
    </source>
</evidence>
<comment type="similarity">
    <text evidence="1">Belongs to the SufE family.</text>
</comment>
<evidence type="ECO:0000256" key="1">
    <source>
        <dbReference type="ARBA" id="ARBA00010282"/>
    </source>
</evidence>
<dbReference type="OrthoDB" id="9799320at2"/>
<gene>
    <name evidence="3" type="ORF">C8D91_1932</name>
</gene>
<dbReference type="InterPro" id="IPR003808">
    <property type="entry name" value="Fe-S_metab-assoc_dom"/>
</dbReference>
<dbReference type="Pfam" id="PF02657">
    <property type="entry name" value="SufE"/>
    <property type="match status" value="1"/>
</dbReference>
<dbReference type="SUPFAM" id="SSF82649">
    <property type="entry name" value="SufE/NifU"/>
    <property type="match status" value="1"/>
</dbReference>